<accession>A0A543G8B8</accession>
<organism evidence="2 3">
    <name type="scientific">Flavobacterium branchiophilum</name>
    <dbReference type="NCBI Taxonomy" id="55197"/>
    <lineage>
        <taxon>Bacteria</taxon>
        <taxon>Pseudomonadati</taxon>
        <taxon>Bacteroidota</taxon>
        <taxon>Flavobacteriia</taxon>
        <taxon>Flavobacteriales</taxon>
        <taxon>Flavobacteriaceae</taxon>
        <taxon>Flavobacterium</taxon>
    </lineage>
</organism>
<name>A0A543G8B8_9FLAO</name>
<evidence type="ECO:0000313" key="3">
    <source>
        <dbReference type="Proteomes" id="UP000320773"/>
    </source>
</evidence>
<dbReference type="GO" id="GO:0004803">
    <property type="term" value="F:transposase activity"/>
    <property type="evidence" value="ECO:0007669"/>
    <property type="project" value="InterPro"/>
</dbReference>
<gene>
    <name evidence="2" type="ORF">BC670_3379</name>
</gene>
<dbReference type="PANTHER" id="PTHR33360:SF2">
    <property type="entry name" value="TRANSPOSASE FOR INSERTION SEQUENCE ELEMENT IS200"/>
    <property type="match status" value="1"/>
</dbReference>
<dbReference type="InterPro" id="IPR036515">
    <property type="entry name" value="Transposase_17_sf"/>
</dbReference>
<dbReference type="RefSeq" id="WP_089081035.1">
    <property type="nucleotide sequence ID" value="NZ_VFPJ01000001.1"/>
</dbReference>
<dbReference type="Gene3D" id="3.30.70.1290">
    <property type="entry name" value="Transposase IS200-like"/>
    <property type="match status" value="1"/>
</dbReference>
<protein>
    <submittedName>
        <fullName evidence="2">REP element-mobilizing transposase RayT</fullName>
    </submittedName>
</protein>
<evidence type="ECO:0000259" key="1">
    <source>
        <dbReference type="SMART" id="SM01321"/>
    </source>
</evidence>
<dbReference type="Pfam" id="PF01797">
    <property type="entry name" value="Y1_Tnp"/>
    <property type="match status" value="1"/>
</dbReference>
<dbReference type="SMART" id="SM01321">
    <property type="entry name" value="Y1_Tnp"/>
    <property type="match status" value="1"/>
</dbReference>
<dbReference type="Proteomes" id="UP000320773">
    <property type="component" value="Unassembled WGS sequence"/>
</dbReference>
<dbReference type="SUPFAM" id="SSF143422">
    <property type="entry name" value="Transposase IS200-like"/>
    <property type="match status" value="1"/>
</dbReference>
<reference evidence="2 3" key="1">
    <citation type="submission" date="2019-06" db="EMBL/GenBank/DDBJ databases">
        <title>Genomic Encyclopedia of Archaeal and Bacterial Type Strains, Phase II (KMG-II): from individual species to whole genera.</title>
        <authorList>
            <person name="Goeker M."/>
        </authorList>
    </citation>
    <scope>NUCLEOTIDE SEQUENCE [LARGE SCALE GENOMIC DNA]</scope>
    <source>
        <strain evidence="2 3">DSM 24789</strain>
    </source>
</reference>
<dbReference type="InterPro" id="IPR002686">
    <property type="entry name" value="Transposase_17"/>
</dbReference>
<proteinExistence type="predicted"/>
<comment type="caution">
    <text evidence="2">The sequence shown here is derived from an EMBL/GenBank/DDBJ whole genome shotgun (WGS) entry which is preliminary data.</text>
</comment>
<sequence length="153" mass="18024">MPNTYSQLYIQAVFAVKYRNALIDKSWRQNLMAVIGNLINETGCKTIIVNGVEDHVHCFFILQPKLSISDVMQSVKAKSSKWVNESKLILNRFEWQRGFGTFSYSKSHTDNVYNYIANQETHHQKETFKEEYTKLLKAFEVEYDEAYYFEDLI</sequence>
<dbReference type="GO" id="GO:0003677">
    <property type="term" value="F:DNA binding"/>
    <property type="evidence" value="ECO:0007669"/>
    <property type="project" value="InterPro"/>
</dbReference>
<feature type="domain" description="Transposase IS200-like" evidence="1">
    <location>
        <begin position="5"/>
        <end position="119"/>
    </location>
</feature>
<dbReference type="NCBIfam" id="NF033573">
    <property type="entry name" value="transpos_IS200"/>
    <property type="match status" value="1"/>
</dbReference>
<dbReference type="PANTHER" id="PTHR33360">
    <property type="entry name" value="TRANSPOSASE FOR INSERTION SEQUENCE ELEMENT IS200"/>
    <property type="match status" value="1"/>
</dbReference>
<dbReference type="GO" id="GO:0006313">
    <property type="term" value="P:DNA transposition"/>
    <property type="evidence" value="ECO:0007669"/>
    <property type="project" value="InterPro"/>
</dbReference>
<dbReference type="EMBL" id="VFPJ01000001">
    <property type="protein sequence ID" value="TQM42328.1"/>
    <property type="molecule type" value="Genomic_DNA"/>
</dbReference>
<dbReference type="AlphaFoldDB" id="A0A543G8B8"/>
<evidence type="ECO:0000313" key="2">
    <source>
        <dbReference type="EMBL" id="TQM42328.1"/>
    </source>
</evidence>